<feature type="region of interest" description="Disordered" evidence="4">
    <location>
        <begin position="440"/>
        <end position="476"/>
    </location>
</feature>
<dbReference type="InterPro" id="IPR013083">
    <property type="entry name" value="Znf_RING/FYVE/PHD"/>
</dbReference>
<gene>
    <name evidence="6" type="ORF">HUG17_2350</name>
</gene>
<feature type="region of interest" description="Disordered" evidence="4">
    <location>
        <begin position="811"/>
        <end position="836"/>
    </location>
</feature>
<keyword evidence="1 3" id="KW-0479">Metal-binding</keyword>
<keyword evidence="1 3" id="KW-0863">Zinc-finger</keyword>
<dbReference type="GO" id="GO:0008270">
    <property type="term" value="F:zinc ion binding"/>
    <property type="evidence" value="ECO:0007669"/>
    <property type="project" value="UniProtKB-KW"/>
</dbReference>
<evidence type="ECO:0000256" key="1">
    <source>
        <dbReference type="ARBA" id="ARBA00022771"/>
    </source>
</evidence>
<accession>A0A9D4PA88</accession>
<evidence type="ECO:0000313" key="6">
    <source>
        <dbReference type="EMBL" id="KAH7646812.1"/>
    </source>
</evidence>
<reference evidence="6" key="2">
    <citation type="journal article" date="2021" name="World Allergy Organ. J.">
        <title>Chromosome-level assembly of Dermatophagoides farinae genome and transcriptome reveals two novel allergens Der f 37 and Der f 39.</title>
        <authorList>
            <person name="Chen J."/>
            <person name="Cai Z."/>
            <person name="Fan D."/>
            <person name="Hu J."/>
            <person name="Hou Y."/>
            <person name="He Y."/>
            <person name="Zhang Z."/>
            <person name="Zhao Z."/>
            <person name="Gao P."/>
            <person name="Hu W."/>
            <person name="Sun J."/>
            <person name="Li J."/>
            <person name="Ji K."/>
        </authorList>
    </citation>
    <scope>NUCLEOTIDE SEQUENCE</scope>
    <source>
        <strain evidence="6">JKM2019</strain>
    </source>
</reference>
<feature type="region of interest" description="Disordered" evidence="4">
    <location>
        <begin position="642"/>
        <end position="671"/>
    </location>
</feature>
<dbReference type="EMBL" id="SDOV01000001">
    <property type="protein sequence ID" value="KAH7646812.1"/>
    <property type="molecule type" value="Genomic_DNA"/>
</dbReference>
<dbReference type="Pfam" id="PF13920">
    <property type="entry name" value="zf-C3HC4_3"/>
    <property type="match status" value="1"/>
</dbReference>
<feature type="compositionally biased region" description="Low complexity" evidence="4">
    <location>
        <begin position="455"/>
        <end position="476"/>
    </location>
</feature>
<evidence type="ECO:0000259" key="5">
    <source>
        <dbReference type="PROSITE" id="PS50089"/>
    </source>
</evidence>
<evidence type="ECO:0000256" key="2">
    <source>
        <dbReference type="ARBA" id="ARBA00022833"/>
    </source>
</evidence>
<protein>
    <submittedName>
        <fullName evidence="6">E3 ubiquitin ligase rnf157-like isoform x1</fullName>
    </submittedName>
</protein>
<dbReference type="SUPFAM" id="SSF57850">
    <property type="entry name" value="RING/U-box"/>
    <property type="match status" value="1"/>
</dbReference>
<dbReference type="Proteomes" id="UP000828236">
    <property type="component" value="Unassembled WGS sequence"/>
</dbReference>
<dbReference type="Gene3D" id="3.30.40.10">
    <property type="entry name" value="Zinc/RING finger domain, C3HC4 (zinc finger)"/>
    <property type="match status" value="1"/>
</dbReference>
<keyword evidence="2" id="KW-0862">Zinc</keyword>
<feature type="compositionally biased region" description="Polar residues" evidence="4">
    <location>
        <begin position="642"/>
        <end position="655"/>
    </location>
</feature>
<feature type="region of interest" description="Disordered" evidence="4">
    <location>
        <begin position="161"/>
        <end position="180"/>
    </location>
</feature>
<sequence>MSRISSLSLSSSDLPPTTITTAKTTNKRQTTIKTATTTAEEENEAFDNIQRSSSSSSSLLGLTQKLFHAFKQAISSMFVCRLLTNLISVSRTTTTNVKTNNSNQQQQQYWWWSSKSSSSNHHNHGSSSFSFLSSSNSSSYDINLFESSSNLSNDSVFVEKNNTNHHHHNDSSSSSPSTSKIQTFATSSLAQEANEFSSSFSKTKTLIGERLNYSEKDEKKKKSKSSSKSSSSTKLSRAFDYYKSICNYYNKDSTRLSTKDKFSFDMEHIHHPDDDGDGNSAVDISNPQQQQNDLLARQKRFKITEKQLTYLKHKIEKLLVKLESEYETELATTPDEECVICINAKATMQTFPCGHRVVCRKCFVKTIQMVVSQRMLPLRCVICRAKVLRLKQTTIGGFHCCGGNRSNNICTSVSNNGNNSNSKIDLNFIHWITITTSNSDDQSIKTHNNNRRPNSLPLKSLSQTPSTTKSSPTTPTSCLAEIFNVQKELYENWESNQIQNQNEQIINNNDDDPSMFLLMMMMANTSTDNNINQKPSTTRRQIFDLESGIEWYERRLQRQQQQQQQQQFSSPNHHHEQNHSCCCCWKKQSLPPSSASFPLSMSNDDDDHYHHLCNCYCYCYYNYSFLRKKKLSSSTTNGWTTHNNSNNLQSNQMAQSSTSTSSAYNRFSKTKQNQSKFEINNIFGGQQRKLQYQQRSKSTYLVPIDEEEHDGDGLLDSMSLINKHNHEQDESSSPNTHHNSTQSLIVNSSHHQQQTPHQSSSLINDTSIWNISSSLRLDNLRKYRSDSFLTTTATNNSRNNNQQSILNNANSIQLPDDHSGGGGQIVTNSQKNKRRSWHQRIIKFPMKTNLSIVMQFKIN</sequence>
<feature type="domain" description="RING-type" evidence="5">
    <location>
        <begin position="338"/>
        <end position="384"/>
    </location>
</feature>
<reference evidence="6" key="1">
    <citation type="submission" date="2020-06" db="EMBL/GenBank/DDBJ databases">
        <authorList>
            <person name="Ji K."/>
            <person name="Li J."/>
        </authorList>
    </citation>
    <scope>NUCLEOTIDE SEQUENCE</scope>
    <source>
        <strain evidence="6">JKM2019</strain>
        <tissue evidence="6">Whole body</tissue>
    </source>
</reference>
<dbReference type="InterPro" id="IPR001841">
    <property type="entry name" value="Znf_RING"/>
</dbReference>
<feature type="region of interest" description="Disordered" evidence="4">
    <location>
        <begin position="1"/>
        <end position="20"/>
    </location>
</feature>
<feature type="compositionally biased region" description="Polar residues" evidence="4">
    <location>
        <begin position="440"/>
        <end position="453"/>
    </location>
</feature>
<evidence type="ECO:0000256" key="4">
    <source>
        <dbReference type="SAM" id="MobiDB-lite"/>
    </source>
</evidence>
<proteinExistence type="predicted"/>
<name>A0A9D4PA88_DERFA</name>
<dbReference type="AlphaFoldDB" id="A0A9D4PA88"/>
<organism evidence="6">
    <name type="scientific">Dermatophagoides farinae</name>
    <name type="common">American house dust mite</name>
    <dbReference type="NCBI Taxonomy" id="6954"/>
    <lineage>
        <taxon>Eukaryota</taxon>
        <taxon>Metazoa</taxon>
        <taxon>Ecdysozoa</taxon>
        <taxon>Arthropoda</taxon>
        <taxon>Chelicerata</taxon>
        <taxon>Arachnida</taxon>
        <taxon>Acari</taxon>
        <taxon>Acariformes</taxon>
        <taxon>Sarcoptiformes</taxon>
        <taxon>Astigmata</taxon>
        <taxon>Psoroptidia</taxon>
        <taxon>Analgoidea</taxon>
        <taxon>Pyroglyphidae</taxon>
        <taxon>Dermatophagoidinae</taxon>
        <taxon>Dermatophagoides</taxon>
    </lineage>
</organism>
<evidence type="ECO:0000256" key="3">
    <source>
        <dbReference type="PROSITE-ProRule" id="PRU00175"/>
    </source>
</evidence>
<dbReference type="PROSITE" id="PS50089">
    <property type="entry name" value="ZF_RING_2"/>
    <property type="match status" value="1"/>
</dbReference>
<comment type="caution">
    <text evidence="6">The sequence shown here is derived from an EMBL/GenBank/DDBJ whole genome shotgun (WGS) entry which is preliminary data.</text>
</comment>